<name>A0A385ER19_ACIBA</name>
<dbReference type="AlphaFoldDB" id="A0A385ER19"/>
<reference evidence="1" key="1">
    <citation type="submission" date="2018-08" db="EMBL/GenBank/DDBJ databases">
        <title>Complete genome sequence of Acinetobacter baumannii strain WM99c.</title>
        <authorList>
            <person name="Nigro S.J."/>
            <person name="Wick R.R."/>
            <person name="Holt K.E."/>
            <person name="Hall R.M."/>
        </authorList>
    </citation>
    <scope>NUCLEOTIDE SEQUENCE</scope>
    <source>
        <strain evidence="1">WM99c</strain>
    </source>
</reference>
<protein>
    <submittedName>
        <fullName evidence="1">Orf10</fullName>
    </submittedName>
</protein>
<dbReference type="RefSeq" id="WP_000798673.1">
    <property type="nucleotide sequence ID" value="NZ_AERY01000014.1"/>
</dbReference>
<dbReference type="EMBL" id="CP031743">
    <property type="protein sequence ID" value="AXQ88698.1"/>
    <property type="molecule type" value="Genomic_DNA"/>
</dbReference>
<sequence length="118" mass="13498">MKNSVSNSYIVQANGVKVVKADVNSIVTTNKRIHVGDDTPAFAFYVCGFWDSIDQFERYGMTPHVTLYKTESEVKEYCKGKVVSYREYYANSEKEVDDLIATNRMSHENHARSLAELF</sequence>
<evidence type="ECO:0000313" key="1">
    <source>
        <dbReference type="EMBL" id="AXQ88698.1"/>
    </source>
</evidence>
<accession>A0A385ER19</accession>
<organism evidence="1">
    <name type="scientific">Acinetobacter baumannii WM99c</name>
    <dbReference type="NCBI Taxonomy" id="945555"/>
    <lineage>
        <taxon>Bacteria</taxon>
        <taxon>Pseudomonadati</taxon>
        <taxon>Pseudomonadota</taxon>
        <taxon>Gammaproteobacteria</taxon>
        <taxon>Moraxellales</taxon>
        <taxon>Moraxellaceae</taxon>
        <taxon>Acinetobacter</taxon>
        <taxon>Acinetobacter calcoaceticus/baumannii complex</taxon>
    </lineage>
</organism>
<gene>
    <name evidence="1" type="ORF">BSF95_00268</name>
</gene>
<proteinExistence type="predicted"/>